<dbReference type="GO" id="GO:0046872">
    <property type="term" value="F:metal ion binding"/>
    <property type="evidence" value="ECO:0007669"/>
    <property type="project" value="InterPro"/>
</dbReference>
<comment type="caution">
    <text evidence="3">The sequence shown here is derived from an EMBL/GenBank/DDBJ whole genome shotgun (WGS) entry which is preliminary data.</text>
</comment>
<dbReference type="AlphaFoldDB" id="A0A1E5TB60"/>
<reference evidence="3 4" key="1">
    <citation type="submission" date="2016-05" db="EMBL/GenBank/DDBJ databases">
        <title>Draft Genome Sequence of Algibacter sp. Strain SK-16 Isolated from the Surface Water of Aburatsubo Inlet.</title>
        <authorList>
            <person name="Wong S.-K."/>
            <person name="Yoshizawa S."/>
            <person name="Nakajima Y."/>
            <person name="Ogura Y."/>
            <person name="Tetsuya H."/>
            <person name="Hamasaki K."/>
        </authorList>
    </citation>
    <scope>NUCLEOTIDE SEQUENCE [LARGE SCALE GENOMIC DNA]</scope>
    <source>
        <strain evidence="3 4">SK-16</strain>
    </source>
</reference>
<dbReference type="SUPFAM" id="SSF56059">
    <property type="entry name" value="Glutathione synthetase ATP-binding domain-like"/>
    <property type="match status" value="1"/>
</dbReference>
<evidence type="ECO:0000259" key="2">
    <source>
        <dbReference type="PROSITE" id="PS50975"/>
    </source>
</evidence>
<dbReference type="EMBL" id="MDJD01000034">
    <property type="protein sequence ID" value="OEK08591.1"/>
    <property type="molecule type" value="Genomic_DNA"/>
</dbReference>
<sequence>MSNILITSGGRRVSLVRAFKKELKKIFKEGKVIVVDASLELSAAAQIADNAFKVCKVTDKDYLDQLIKICIENNVKLIVPTIDTELNILSRKVNEFNKLGIQIIISNRNIIRACENKMKSKKVFKKMHLNTPKLYSKDNFKLPIFVKPVNGSGSNDNYVLKKASQISNYHLNNIKLLFFRYIDKNHHDEYTCDAYYDKSGSLKCIIPRKRIEIRAGEVSKGITKKNKLVDFFKNNASRYEGMRGCITIQCFMHRKTDRIIGIEINPRFGGGFPLSYLAGGNYPKWIIQEYLLGEEIPYYDDWENNLLMLRYDDEILVHDYRD</sequence>
<dbReference type="PROSITE" id="PS50975">
    <property type="entry name" value="ATP_GRASP"/>
    <property type="match status" value="1"/>
</dbReference>
<dbReference type="Proteomes" id="UP000095713">
    <property type="component" value="Unassembled WGS sequence"/>
</dbReference>
<evidence type="ECO:0000256" key="1">
    <source>
        <dbReference type="PROSITE-ProRule" id="PRU00409"/>
    </source>
</evidence>
<organism evidence="3 4">
    <name type="scientific">Flavivirga aquatica</name>
    <dbReference type="NCBI Taxonomy" id="1849968"/>
    <lineage>
        <taxon>Bacteria</taxon>
        <taxon>Pseudomonadati</taxon>
        <taxon>Bacteroidota</taxon>
        <taxon>Flavobacteriia</taxon>
        <taxon>Flavobacteriales</taxon>
        <taxon>Flavobacteriaceae</taxon>
        <taxon>Flavivirga</taxon>
    </lineage>
</organism>
<dbReference type="InterPro" id="IPR048764">
    <property type="entry name" value="PylC_N"/>
</dbReference>
<name>A0A1E5TB60_9FLAO</name>
<gene>
    <name evidence="3" type="ORF">A8C32_03840</name>
</gene>
<dbReference type="Gene3D" id="3.40.50.20">
    <property type="match status" value="1"/>
</dbReference>
<keyword evidence="1" id="KW-0067">ATP-binding</keyword>
<dbReference type="Gene3D" id="3.30.1490.20">
    <property type="entry name" value="ATP-grasp fold, A domain"/>
    <property type="match status" value="1"/>
</dbReference>
<dbReference type="STRING" id="1849968.A8C32_03840"/>
<proteinExistence type="predicted"/>
<keyword evidence="1" id="KW-0547">Nucleotide-binding</keyword>
<evidence type="ECO:0000313" key="4">
    <source>
        <dbReference type="Proteomes" id="UP000095713"/>
    </source>
</evidence>
<feature type="domain" description="ATP-grasp" evidence="2">
    <location>
        <begin position="108"/>
        <end position="291"/>
    </location>
</feature>
<protein>
    <submittedName>
        <fullName evidence="3">Carbamoyl phosphate synthase large subunit</fullName>
    </submittedName>
</protein>
<keyword evidence="4" id="KW-1185">Reference proteome</keyword>
<dbReference type="Gene3D" id="3.30.470.20">
    <property type="entry name" value="ATP-grasp fold, B domain"/>
    <property type="match status" value="1"/>
</dbReference>
<accession>A0A1E5TB60</accession>
<dbReference type="Pfam" id="PF21360">
    <property type="entry name" value="PylC-like_N"/>
    <property type="match status" value="1"/>
</dbReference>
<dbReference type="InterPro" id="IPR011761">
    <property type="entry name" value="ATP-grasp"/>
</dbReference>
<dbReference type="RefSeq" id="WP_069830097.1">
    <property type="nucleotide sequence ID" value="NZ_MDJD01000034.1"/>
</dbReference>
<dbReference type="OrthoDB" id="9803907at2"/>
<evidence type="ECO:0000313" key="3">
    <source>
        <dbReference type="EMBL" id="OEK08591.1"/>
    </source>
</evidence>
<dbReference type="GO" id="GO:0005524">
    <property type="term" value="F:ATP binding"/>
    <property type="evidence" value="ECO:0007669"/>
    <property type="project" value="UniProtKB-UniRule"/>
</dbReference>
<dbReference type="InterPro" id="IPR013815">
    <property type="entry name" value="ATP_grasp_subdomain_1"/>
</dbReference>
<dbReference type="Pfam" id="PF15632">
    <property type="entry name" value="ATPgrasp_Ter"/>
    <property type="match status" value="1"/>
</dbReference>